<gene>
    <name evidence="1" type="ORF">LCGC14_2048210</name>
</gene>
<dbReference type="AlphaFoldDB" id="A0A0F9HLR5"/>
<comment type="caution">
    <text evidence="1">The sequence shown here is derived from an EMBL/GenBank/DDBJ whole genome shotgun (WGS) entry which is preliminary data.</text>
</comment>
<dbReference type="InterPro" id="IPR045397">
    <property type="entry name" value="TumE-like"/>
</dbReference>
<dbReference type="Pfam" id="PF20126">
    <property type="entry name" value="TumE"/>
    <property type="match status" value="1"/>
</dbReference>
<accession>A0A0F9HLR5</accession>
<dbReference type="EMBL" id="LAZR01024154">
    <property type="protein sequence ID" value="KKL76107.1"/>
    <property type="molecule type" value="Genomic_DNA"/>
</dbReference>
<sequence>MKSVLKRAEEASKELSQLNLKSLKLTRIKITKNNPDTGHFRLKAFLTEKESIEIFEFYFSGNLLKYSYTYIKESFSILRYDNAPHHKKLKSFPHHHKHIKDIIKELEKPRLEEFLR</sequence>
<evidence type="ECO:0000313" key="1">
    <source>
        <dbReference type="EMBL" id="KKL76107.1"/>
    </source>
</evidence>
<proteinExistence type="predicted"/>
<name>A0A0F9HLR5_9ZZZZ</name>
<protein>
    <submittedName>
        <fullName evidence="1">Uncharacterized protein</fullName>
    </submittedName>
</protein>
<reference evidence="1" key="1">
    <citation type="journal article" date="2015" name="Nature">
        <title>Complex archaea that bridge the gap between prokaryotes and eukaryotes.</title>
        <authorList>
            <person name="Spang A."/>
            <person name="Saw J.H."/>
            <person name="Jorgensen S.L."/>
            <person name="Zaremba-Niedzwiedzka K."/>
            <person name="Martijn J."/>
            <person name="Lind A.E."/>
            <person name="van Eijk R."/>
            <person name="Schleper C."/>
            <person name="Guy L."/>
            <person name="Ettema T.J."/>
        </authorList>
    </citation>
    <scope>NUCLEOTIDE SEQUENCE</scope>
</reference>
<organism evidence="1">
    <name type="scientific">marine sediment metagenome</name>
    <dbReference type="NCBI Taxonomy" id="412755"/>
    <lineage>
        <taxon>unclassified sequences</taxon>
        <taxon>metagenomes</taxon>
        <taxon>ecological metagenomes</taxon>
    </lineage>
</organism>